<dbReference type="Proteomes" id="UP001163223">
    <property type="component" value="Chromosome"/>
</dbReference>
<organism evidence="1 2">
    <name type="scientific">Antarcticirhabdus aurantiaca</name>
    <dbReference type="NCBI Taxonomy" id="2606717"/>
    <lineage>
        <taxon>Bacteria</taxon>
        <taxon>Pseudomonadati</taxon>
        <taxon>Pseudomonadota</taxon>
        <taxon>Alphaproteobacteria</taxon>
        <taxon>Hyphomicrobiales</taxon>
        <taxon>Aurantimonadaceae</taxon>
        <taxon>Antarcticirhabdus</taxon>
    </lineage>
</organism>
<accession>A0ACD4NHR4</accession>
<name>A0ACD4NHR4_9HYPH</name>
<proteinExistence type="predicted"/>
<evidence type="ECO:0000313" key="2">
    <source>
        <dbReference type="Proteomes" id="UP001163223"/>
    </source>
</evidence>
<gene>
    <name evidence="1" type="ORF">OXU80_15875</name>
</gene>
<dbReference type="EMBL" id="CP113520">
    <property type="protein sequence ID" value="WAJ26370.1"/>
    <property type="molecule type" value="Genomic_DNA"/>
</dbReference>
<protein>
    <submittedName>
        <fullName evidence="1">Amino acid ABC transporter substrate-binding protein</fullName>
    </submittedName>
</protein>
<keyword evidence="2" id="KW-1185">Reference proteome</keyword>
<reference evidence="1" key="1">
    <citation type="submission" date="2022-11" db="EMBL/GenBank/DDBJ databases">
        <title>beta-Carotene-producing bacterium, Jeongeuplla avenae sp. nov., alleviates the salt stress of Arabidopsis seedlings.</title>
        <authorList>
            <person name="Jiang L."/>
            <person name="Lee J."/>
        </authorList>
    </citation>
    <scope>NUCLEOTIDE SEQUENCE</scope>
    <source>
        <strain evidence="1">DY_R2A_6</strain>
    </source>
</reference>
<evidence type="ECO:0000313" key="1">
    <source>
        <dbReference type="EMBL" id="WAJ26370.1"/>
    </source>
</evidence>
<sequence>MISRRKLLATTAAATTLAAMGGTVALAQDGPIRIGMGMAMSGGLAAGGKAALLAYQIWAEEVNARGGLLGRQVELVTYDDQSNPSTVPGIYSKLIDVDGVDIVISGYATVPTAAAMPVIMQKRKLFLSLFALAANDQFNYDRYFQLQPNGPNAKVEFSKGYFELAMALPEKPKTVALVGADAEFSILALEGARENAEMHGLEIVYDQTYPPNTIDFASIVRTIKAAAPDLLYIGSYPPDSAGMIRAVHEAGFKAQMVGGGMIGLQFAGLKTQLGEMLNNVTYYDLYVPEPTMQFPGIDAFLVRYRERAAAAGVDPLGIYIPPFAYAEMQILERAVTEVGSLDDGALADFIRKTTFDTVVGQIAFGERGEWAAPRILTCQFQGIEGSGVEQFGEAGRQVILHPPEYKSGEHRHPFPASA</sequence>